<evidence type="ECO:0000313" key="2">
    <source>
        <dbReference type="EMBL" id="KAF4120063.1"/>
    </source>
</evidence>
<dbReference type="Gene3D" id="3.40.50.12500">
    <property type="match status" value="1"/>
</dbReference>
<dbReference type="PANTHER" id="PTHR28047">
    <property type="entry name" value="PROTEIN DCG1"/>
    <property type="match status" value="1"/>
</dbReference>
<proteinExistence type="inferred from homology"/>
<name>A0A9P5CY71_9HYPO</name>
<reference evidence="2" key="1">
    <citation type="submission" date="2020-03" db="EMBL/GenBank/DDBJ databases">
        <title>Site-based positive gene gene selection in Geosmithia morbida across the United States reveals a broad range of putative effectors and factors for local host and environmental adapation.</title>
        <authorList>
            <person name="Onufrak A."/>
            <person name="Murdoch R.W."/>
            <person name="Gazis R."/>
            <person name="Huff M."/>
            <person name="Staton M."/>
            <person name="Klingeman W."/>
            <person name="Hadziabdic D."/>
        </authorList>
    </citation>
    <scope>NUCLEOTIDE SEQUENCE</scope>
    <source>
        <strain evidence="2">1262</strain>
    </source>
</reference>
<evidence type="ECO:0000313" key="3">
    <source>
        <dbReference type="Proteomes" id="UP000749293"/>
    </source>
</evidence>
<evidence type="ECO:0000256" key="1">
    <source>
        <dbReference type="ARBA" id="ARBA00038414"/>
    </source>
</evidence>
<dbReference type="Proteomes" id="UP000749293">
    <property type="component" value="Unassembled WGS sequence"/>
</dbReference>
<dbReference type="AlphaFoldDB" id="A0A9P5CY71"/>
<dbReference type="InterPro" id="IPR053714">
    <property type="entry name" value="Iso_Racemase_Enz_sf"/>
</dbReference>
<keyword evidence="3" id="KW-1185">Reference proteome</keyword>
<dbReference type="GO" id="GO:0047661">
    <property type="term" value="F:amino-acid racemase activity"/>
    <property type="evidence" value="ECO:0007669"/>
    <property type="project" value="InterPro"/>
</dbReference>
<dbReference type="PANTHER" id="PTHR28047:SF5">
    <property type="entry name" value="PROTEIN DCG1"/>
    <property type="match status" value="1"/>
</dbReference>
<comment type="caution">
    <text evidence="2">The sequence shown here is derived from an EMBL/GenBank/DDBJ whole genome shotgun (WGS) entry which is preliminary data.</text>
</comment>
<comment type="similarity">
    <text evidence="1">Belongs to the HyuE racemase family.</text>
</comment>
<dbReference type="OrthoDB" id="412018at2759"/>
<dbReference type="InterPro" id="IPR015942">
    <property type="entry name" value="Asp/Glu/hydantoin_racemase"/>
</dbReference>
<organism evidence="2 3">
    <name type="scientific">Geosmithia morbida</name>
    <dbReference type="NCBI Taxonomy" id="1094350"/>
    <lineage>
        <taxon>Eukaryota</taxon>
        <taxon>Fungi</taxon>
        <taxon>Dikarya</taxon>
        <taxon>Ascomycota</taxon>
        <taxon>Pezizomycotina</taxon>
        <taxon>Sordariomycetes</taxon>
        <taxon>Hypocreomycetidae</taxon>
        <taxon>Hypocreales</taxon>
        <taxon>Bionectriaceae</taxon>
        <taxon>Geosmithia</taxon>
    </lineage>
</organism>
<dbReference type="EMBL" id="JAANYQ010000019">
    <property type="protein sequence ID" value="KAF4120063.1"/>
    <property type="molecule type" value="Genomic_DNA"/>
</dbReference>
<dbReference type="InterPro" id="IPR052186">
    <property type="entry name" value="Hydantoin_racemase-like"/>
</dbReference>
<sequence length="255" mass="27363">MASDNDTRILVINPNSSGDMTLGMKTAVDKIVANRNIHVTYYTTPNSSPASINNDEDIKASDVAVYNAVSAGNPKLGEYDGILIACFSVHTLVTRLHDISTCHSITGIFEASISTAQLLLRPHSSEAWGIVTTGKFWEKHLEDGVRSFLGQQDGSTSRNFAGVFSTGLNAGDFHVVPAAEVEKRLRDAATRLFRSGNIKCVVMGCAGMAGLEKIIRSTAVEVLGAEAAEGVYVVDGVVAGVLQLEEMVQCRRVFR</sequence>
<gene>
    <name evidence="2" type="ORF">GMORB2_3474</name>
</gene>
<dbReference type="RefSeq" id="XP_035318715.1">
    <property type="nucleotide sequence ID" value="XM_035465450.1"/>
</dbReference>
<dbReference type="Pfam" id="PF01177">
    <property type="entry name" value="Asp_Glu_race"/>
    <property type="match status" value="1"/>
</dbReference>
<accession>A0A9P5CY71</accession>
<protein>
    <submittedName>
        <fullName evidence="2">Asp/Glu/hydantoin racemase</fullName>
    </submittedName>
</protein>
<dbReference type="GeneID" id="55969702"/>